<proteinExistence type="inferred from homology"/>
<name>A0A3N9UD47_9BACI</name>
<dbReference type="InterPro" id="IPR043519">
    <property type="entry name" value="NT_sf"/>
</dbReference>
<dbReference type="InterPro" id="IPR050264">
    <property type="entry name" value="Bact_CCA-adding_enz_type3_sf"/>
</dbReference>
<evidence type="ECO:0000259" key="14">
    <source>
        <dbReference type="Pfam" id="PF13735"/>
    </source>
</evidence>
<dbReference type="NCBIfam" id="NF009814">
    <property type="entry name" value="PRK13299.1"/>
    <property type="match status" value="1"/>
</dbReference>
<comment type="function">
    <text evidence="11">Catalyzes the addition and repair of the essential 3'-terminal CCA sequence in tRNAs without using a nucleic acid template. Adds these three nucleotides in the order of C, C, and A to the tRNA nucleotide-73, using CTP and ATP as substrates and producing inorganic pyrophosphate. tRNA 3'-terminal CCA addition is required both for tRNA processing and repair. Also involved in tRNA surveillance by mediating tandem CCA addition to generate a CCACCA at the 3' terminus of unstable tRNAs. While stable tRNAs receive only 3'-terminal CCA, unstable tRNAs are marked with CCACCA and rapidly degraded.</text>
</comment>
<keyword evidence="9 11" id="KW-0460">Magnesium</keyword>
<dbReference type="Proteomes" id="UP000274033">
    <property type="component" value="Unassembled WGS sequence"/>
</dbReference>
<keyword evidence="16" id="KW-1185">Reference proteome</keyword>
<dbReference type="OrthoDB" id="9805698at2"/>
<dbReference type="Pfam" id="PF12627">
    <property type="entry name" value="PolyA_pol_RNAbd"/>
    <property type="match status" value="1"/>
</dbReference>
<dbReference type="SUPFAM" id="SSF81891">
    <property type="entry name" value="Poly A polymerase C-terminal region-like"/>
    <property type="match status" value="1"/>
</dbReference>
<dbReference type="GO" id="GO:0005524">
    <property type="term" value="F:ATP binding"/>
    <property type="evidence" value="ECO:0007669"/>
    <property type="project" value="UniProtKB-UniRule"/>
</dbReference>
<feature type="domain" description="Poly A polymerase head" evidence="12">
    <location>
        <begin position="24"/>
        <end position="143"/>
    </location>
</feature>
<dbReference type="EC" id="2.7.7.72" evidence="11"/>
<keyword evidence="7 11" id="KW-0692">RNA repair</keyword>
<evidence type="ECO:0000256" key="6">
    <source>
        <dbReference type="ARBA" id="ARBA00022741"/>
    </source>
</evidence>
<feature type="binding site" evidence="11">
    <location>
        <position position="41"/>
    </location>
    <ligand>
        <name>Mg(2+)</name>
        <dbReference type="ChEBI" id="CHEBI:18420"/>
    </ligand>
</feature>
<feature type="binding site" evidence="11">
    <location>
        <position position="164"/>
    </location>
    <ligand>
        <name>ATP</name>
        <dbReference type="ChEBI" id="CHEBI:30616"/>
    </ligand>
</feature>
<feature type="domain" description="CCA-adding enzyme C-terminal" evidence="14">
    <location>
        <begin position="240"/>
        <end position="385"/>
    </location>
</feature>
<evidence type="ECO:0000256" key="5">
    <source>
        <dbReference type="ARBA" id="ARBA00022723"/>
    </source>
</evidence>
<accession>A0A3N9UD47</accession>
<comment type="catalytic activity">
    <reaction evidence="11">
        <text>a tRNA precursor + 2 CTP + ATP = a tRNA with a 3' CCA end + 3 diphosphate</text>
        <dbReference type="Rhea" id="RHEA:14433"/>
        <dbReference type="Rhea" id="RHEA-COMP:10465"/>
        <dbReference type="Rhea" id="RHEA-COMP:10468"/>
        <dbReference type="ChEBI" id="CHEBI:30616"/>
        <dbReference type="ChEBI" id="CHEBI:33019"/>
        <dbReference type="ChEBI" id="CHEBI:37563"/>
        <dbReference type="ChEBI" id="CHEBI:74896"/>
        <dbReference type="ChEBI" id="CHEBI:83071"/>
        <dbReference type="EC" id="2.7.7.72"/>
    </reaction>
</comment>
<dbReference type="HAMAP" id="MF_01263">
    <property type="entry name" value="CCA_bact_type3"/>
    <property type="match status" value="1"/>
</dbReference>
<comment type="subunit">
    <text evidence="11">Homodimer.</text>
</comment>
<dbReference type="GO" id="GO:0160016">
    <property type="term" value="F:CCACCA tRNA nucleotidyltransferase activity"/>
    <property type="evidence" value="ECO:0007669"/>
    <property type="project" value="RHEA"/>
</dbReference>
<keyword evidence="5 11" id="KW-0479">Metal-binding</keyword>
<dbReference type="CDD" id="cd05398">
    <property type="entry name" value="NT_ClassII-CCAase"/>
    <property type="match status" value="1"/>
</dbReference>
<feature type="binding site" evidence="11">
    <location>
        <position position="155"/>
    </location>
    <ligand>
        <name>ATP</name>
        <dbReference type="ChEBI" id="CHEBI:30616"/>
    </ligand>
</feature>
<dbReference type="GO" id="GO:0042245">
    <property type="term" value="P:RNA repair"/>
    <property type="evidence" value="ECO:0007669"/>
    <property type="project" value="UniProtKB-KW"/>
</dbReference>
<dbReference type="InterPro" id="IPR032810">
    <property type="entry name" value="CCA-adding_enz_C"/>
</dbReference>
<feature type="binding site" evidence="11">
    <location>
        <position position="28"/>
    </location>
    <ligand>
        <name>ATP</name>
        <dbReference type="ChEBI" id="CHEBI:30616"/>
    </ligand>
</feature>
<feature type="binding site" evidence="11">
    <location>
        <position position="28"/>
    </location>
    <ligand>
        <name>CTP</name>
        <dbReference type="ChEBI" id="CHEBI:37563"/>
    </ligand>
</feature>
<comment type="similarity">
    <text evidence="11">Belongs to the tRNA nucleotidyltransferase/poly(A) polymerase family. Bacterial CCA-adding enzyme type 3 subfamily.</text>
</comment>
<dbReference type="Pfam" id="PF01743">
    <property type="entry name" value="PolyA_pol"/>
    <property type="match status" value="1"/>
</dbReference>
<dbReference type="InterPro" id="IPR023068">
    <property type="entry name" value="CCA-adding_enz_firmicutes"/>
</dbReference>
<comment type="miscellaneous">
    <text evidence="11">A single active site specifically recognizes both ATP and CTP and is responsible for their addition.</text>
</comment>
<feature type="domain" description="tRNA nucleotidyltransferase/poly(A) polymerase RNA and SrmB- binding" evidence="13">
    <location>
        <begin position="170"/>
        <end position="226"/>
    </location>
</feature>
<feature type="binding site" evidence="11">
    <location>
        <position position="161"/>
    </location>
    <ligand>
        <name>CTP</name>
        <dbReference type="ChEBI" id="CHEBI:37563"/>
    </ligand>
</feature>
<dbReference type="AlphaFoldDB" id="A0A3N9UD47"/>
<keyword evidence="6 11" id="KW-0547">Nucleotide-binding</keyword>
<dbReference type="PANTHER" id="PTHR46173">
    <property type="entry name" value="CCA TRNA NUCLEOTIDYLTRANSFERASE 1, MITOCHONDRIAL"/>
    <property type="match status" value="1"/>
</dbReference>
<feature type="binding site" evidence="11">
    <location>
        <position position="31"/>
    </location>
    <ligand>
        <name>ATP</name>
        <dbReference type="ChEBI" id="CHEBI:30616"/>
    </ligand>
</feature>
<feature type="binding site" evidence="11">
    <location>
        <position position="161"/>
    </location>
    <ligand>
        <name>ATP</name>
        <dbReference type="ChEBI" id="CHEBI:30616"/>
    </ligand>
</feature>
<reference evidence="15 16" key="1">
    <citation type="journal article" date="2013" name="J. Microbiol.">
        <title>Lysinibacillus chungkukjangi sp. nov., isolated from Chungkukjang, Korean fermented soybean food.</title>
        <authorList>
            <person name="Kim S.J."/>
            <person name="Jang Y.H."/>
            <person name="Hamada M."/>
            <person name="Ahn J.H."/>
            <person name="Weon H.Y."/>
            <person name="Suzuki K."/>
            <person name="Whang K.S."/>
            <person name="Kwon S.W."/>
        </authorList>
    </citation>
    <scope>NUCLEOTIDE SEQUENCE [LARGE SCALE GENOMIC DNA]</scope>
    <source>
        <strain evidence="15 16">MCCC 1A12701</strain>
    </source>
</reference>
<evidence type="ECO:0000256" key="9">
    <source>
        <dbReference type="ARBA" id="ARBA00022842"/>
    </source>
</evidence>
<dbReference type="GO" id="GO:0001680">
    <property type="term" value="P:tRNA 3'-terminal CCA addition"/>
    <property type="evidence" value="ECO:0007669"/>
    <property type="project" value="UniProtKB-UniRule"/>
</dbReference>
<dbReference type="Gene3D" id="1.10.3090.10">
    <property type="entry name" value="cca-adding enzyme, domain 2"/>
    <property type="match status" value="1"/>
</dbReference>
<evidence type="ECO:0000256" key="10">
    <source>
        <dbReference type="ARBA" id="ARBA00022884"/>
    </source>
</evidence>
<feature type="binding site" evidence="11">
    <location>
        <position position="158"/>
    </location>
    <ligand>
        <name>ATP</name>
        <dbReference type="ChEBI" id="CHEBI:30616"/>
    </ligand>
</feature>
<evidence type="ECO:0000256" key="1">
    <source>
        <dbReference type="ARBA" id="ARBA00001946"/>
    </source>
</evidence>
<evidence type="ECO:0000259" key="12">
    <source>
        <dbReference type="Pfam" id="PF01743"/>
    </source>
</evidence>
<sequence>MRIPEFQSAYRVIDRIEHAGYEAVIVGGAVRDFLLQRKVNDVDVATNALPLEVKQIFSSTIDVGIEHGTVLVLDEGEPIEVTTYRTDGDYVDHRRPEQVHFVRSLDEDLKRRDFTINALSMTKDGNIIDLFNGQTDLQNKVLRAVGEPIQRFEEDALRMLRAVRFSAQLGFSIEEKTMKAIQLKSQNIELIAKERIHMELVKLWKAPNVYHGITMLVESGLSQFLVGHFEVHKEEWKKFQADNSYVGWAYLCLLNNWDLHYISSFYKLSNKEKNFIQQVEQAYNALCNGGWTRFNLFMHELEVLEVAYEFALWQHKTVSYPKSQIAKLKSELPLQSVKELNLNGHLLMSWSSEKRGPWIKEALDAALIAVINGQVENNVDQLKEWFMYEFNNER</sequence>
<feature type="binding site" evidence="11">
    <location>
        <position position="31"/>
    </location>
    <ligand>
        <name>CTP</name>
        <dbReference type="ChEBI" id="CHEBI:37563"/>
    </ligand>
</feature>
<evidence type="ECO:0000313" key="15">
    <source>
        <dbReference type="EMBL" id="RQW74293.1"/>
    </source>
</evidence>
<evidence type="ECO:0000259" key="13">
    <source>
        <dbReference type="Pfam" id="PF12627"/>
    </source>
</evidence>
<feature type="binding site" evidence="11">
    <location>
        <position position="164"/>
    </location>
    <ligand>
        <name>CTP</name>
        <dbReference type="ChEBI" id="CHEBI:37563"/>
    </ligand>
</feature>
<comment type="catalytic activity">
    <reaction evidence="11">
        <text>a tRNA with a 3' CCA end + 2 CTP + ATP = a tRNA with a 3' CCACCA end + 3 diphosphate</text>
        <dbReference type="Rhea" id="RHEA:76235"/>
        <dbReference type="Rhea" id="RHEA-COMP:10468"/>
        <dbReference type="Rhea" id="RHEA-COMP:18655"/>
        <dbReference type="ChEBI" id="CHEBI:30616"/>
        <dbReference type="ChEBI" id="CHEBI:33019"/>
        <dbReference type="ChEBI" id="CHEBI:37563"/>
        <dbReference type="ChEBI" id="CHEBI:83071"/>
        <dbReference type="ChEBI" id="CHEBI:195187"/>
    </reaction>
</comment>
<dbReference type="Gene3D" id="3.30.460.10">
    <property type="entry name" value="Beta Polymerase, domain 2"/>
    <property type="match status" value="1"/>
</dbReference>
<keyword evidence="8 11" id="KW-0067">ATP-binding</keyword>
<gene>
    <name evidence="11" type="primary">cca</name>
    <name evidence="15" type="ORF">EBB45_11875</name>
</gene>
<evidence type="ECO:0000256" key="3">
    <source>
        <dbReference type="ARBA" id="ARBA00022694"/>
    </source>
</evidence>
<keyword evidence="10 11" id="KW-0694">RNA-binding</keyword>
<keyword evidence="2 11" id="KW-0808">Transferase</keyword>
<dbReference type="GO" id="GO:0004810">
    <property type="term" value="F:CCA tRNA nucleotidyltransferase activity"/>
    <property type="evidence" value="ECO:0007669"/>
    <property type="project" value="UniProtKB-UniRule"/>
</dbReference>
<evidence type="ECO:0000313" key="16">
    <source>
        <dbReference type="Proteomes" id="UP000274033"/>
    </source>
</evidence>
<dbReference type="GO" id="GO:0000287">
    <property type="term" value="F:magnesium ion binding"/>
    <property type="evidence" value="ECO:0007669"/>
    <property type="project" value="UniProtKB-UniRule"/>
</dbReference>
<comment type="caution">
    <text evidence="15">The sequence shown here is derived from an EMBL/GenBank/DDBJ whole genome shotgun (WGS) entry which is preliminary data.</text>
</comment>
<feature type="binding site" evidence="11">
    <location>
        <position position="112"/>
    </location>
    <ligand>
        <name>ATP</name>
        <dbReference type="ChEBI" id="CHEBI:30616"/>
    </ligand>
</feature>
<keyword evidence="3 11" id="KW-0819">tRNA processing</keyword>
<dbReference type="InterPro" id="IPR032828">
    <property type="entry name" value="PolyA_RNA-bd"/>
</dbReference>
<dbReference type="PANTHER" id="PTHR46173:SF1">
    <property type="entry name" value="CCA TRNA NUCLEOTIDYLTRANSFERASE 1, MITOCHONDRIAL"/>
    <property type="match status" value="1"/>
</dbReference>
<comment type="cofactor">
    <cofactor evidence="1 11">
        <name>Mg(2+)</name>
        <dbReference type="ChEBI" id="CHEBI:18420"/>
    </cofactor>
</comment>
<evidence type="ECO:0000256" key="11">
    <source>
        <dbReference type="HAMAP-Rule" id="MF_01263"/>
    </source>
</evidence>
<evidence type="ECO:0000256" key="4">
    <source>
        <dbReference type="ARBA" id="ARBA00022695"/>
    </source>
</evidence>
<dbReference type="RefSeq" id="WP_124764966.1">
    <property type="nucleotide sequence ID" value="NZ_JAFBDY010000012.1"/>
</dbReference>
<protein>
    <recommendedName>
        <fullName evidence="11">CCA-adding enzyme</fullName>
        <ecNumber evidence="11">2.7.7.72</ecNumber>
    </recommendedName>
    <alternativeName>
        <fullName evidence="11">CCA tRNA nucleotidyltransferase</fullName>
    </alternativeName>
    <alternativeName>
        <fullName evidence="11">tRNA CCA-pyrophosphorylase</fullName>
    </alternativeName>
    <alternativeName>
        <fullName evidence="11">tRNA adenylyl-/cytidylyl- transferase</fullName>
    </alternativeName>
    <alternativeName>
        <fullName evidence="11">tRNA nucleotidyltransferase</fullName>
    </alternativeName>
    <alternativeName>
        <fullName evidence="11">tRNA-NT</fullName>
    </alternativeName>
</protein>
<evidence type="ECO:0000256" key="8">
    <source>
        <dbReference type="ARBA" id="ARBA00022840"/>
    </source>
</evidence>
<feature type="binding site" evidence="11">
    <location>
        <position position="155"/>
    </location>
    <ligand>
        <name>CTP</name>
        <dbReference type="ChEBI" id="CHEBI:37563"/>
    </ligand>
</feature>
<feature type="binding site" evidence="11">
    <location>
        <position position="43"/>
    </location>
    <ligand>
        <name>Mg(2+)</name>
        <dbReference type="ChEBI" id="CHEBI:18420"/>
    </ligand>
</feature>
<feature type="binding site" evidence="11">
    <location>
        <position position="158"/>
    </location>
    <ligand>
        <name>CTP</name>
        <dbReference type="ChEBI" id="CHEBI:37563"/>
    </ligand>
</feature>
<keyword evidence="4 11" id="KW-0548">Nucleotidyltransferase</keyword>
<feature type="binding site" evidence="11">
    <location>
        <position position="112"/>
    </location>
    <ligand>
        <name>CTP</name>
        <dbReference type="ChEBI" id="CHEBI:37563"/>
    </ligand>
</feature>
<dbReference type="Pfam" id="PF13735">
    <property type="entry name" value="tRNA_NucTran2_2"/>
    <property type="match status" value="1"/>
</dbReference>
<dbReference type="SUPFAM" id="SSF81301">
    <property type="entry name" value="Nucleotidyltransferase"/>
    <property type="match status" value="1"/>
</dbReference>
<evidence type="ECO:0000256" key="7">
    <source>
        <dbReference type="ARBA" id="ARBA00022800"/>
    </source>
</evidence>
<dbReference type="InterPro" id="IPR002646">
    <property type="entry name" value="PolA_pol_head_dom"/>
</dbReference>
<dbReference type="Gene3D" id="1.10.246.80">
    <property type="match status" value="1"/>
</dbReference>
<dbReference type="GO" id="GO:0000049">
    <property type="term" value="F:tRNA binding"/>
    <property type="evidence" value="ECO:0007669"/>
    <property type="project" value="UniProtKB-UniRule"/>
</dbReference>
<evidence type="ECO:0000256" key="2">
    <source>
        <dbReference type="ARBA" id="ARBA00022679"/>
    </source>
</evidence>
<dbReference type="EMBL" id="RRCT01000010">
    <property type="protein sequence ID" value="RQW74293.1"/>
    <property type="molecule type" value="Genomic_DNA"/>
</dbReference>
<organism evidence="15 16">
    <name type="scientific">Lysinibacillus composti</name>
    <dbReference type="NCBI Taxonomy" id="720633"/>
    <lineage>
        <taxon>Bacteria</taxon>
        <taxon>Bacillati</taxon>
        <taxon>Bacillota</taxon>
        <taxon>Bacilli</taxon>
        <taxon>Bacillales</taxon>
        <taxon>Bacillaceae</taxon>
        <taxon>Lysinibacillus</taxon>
    </lineage>
</organism>